<feature type="repeat" description="PPR" evidence="2">
    <location>
        <begin position="106"/>
        <end position="140"/>
    </location>
</feature>
<dbReference type="PANTHER" id="PTHR47926:SF383">
    <property type="entry name" value="DYW DOMAIN-CONTAINING PROTEIN"/>
    <property type="match status" value="1"/>
</dbReference>
<dbReference type="Proteomes" id="UP001415857">
    <property type="component" value="Unassembled WGS sequence"/>
</dbReference>
<feature type="repeat" description="PPR" evidence="2">
    <location>
        <begin position="5"/>
        <end position="39"/>
    </location>
</feature>
<sequence length="224" mass="24800">MADKNLVSWNAMLAGYSQNGLAYEALILFRQMLSDGMQPFEIAIMSVFGACSQLSALRLGKETHCFALKSQLTEDMFVGCSIIDMYAKCGCIEQAKRVFDGLKQKDVASYSVLIAGYGIHGSGKEAIELFEEMIRLSLKPDGFTFVGILMACSHAGLVEEGLKYFNQMQNFHGIEPKLEHYACVVDMLGRAGRLDDALKLVDEMPLEPDGGIWSSLAQFLQDLW</sequence>
<keyword evidence="4" id="KW-1185">Reference proteome</keyword>
<reference evidence="3 4" key="1">
    <citation type="journal article" date="2024" name="Plant J.">
        <title>Genome sequences and population genomics reveal climatic adaptation and genomic divergence between two closely related sweetgum species.</title>
        <authorList>
            <person name="Xu W.Q."/>
            <person name="Ren C.Q."/>
            <person name="Zhang X.Y."/>
            <person name="Comes H.P."/>
            <person name="Liu X.H."/>
            <person name="Li Y.G."/>
            <person name="Kettle C.J."/>
            <person name="Jalonen R."/>
            <person name="Gaisberger H."/>
            <person name="Ma Y.Z."/>
            <person name="Qiu Y.X."/>
        </authorList>
    </citation>
    <scope>NUCLEOTIDE SEQUENCE [LARGE SCALE GENOMIC DNA]</scope>
    <source>
        <strain evidence="3">Hangzhou</strain>
    </source>
</reference>
<dbReference type="InterPro" id="IPR046960">
    <property type="entry name" value="PPR_At4g14850-like_plant"/>
</dbReference>
<evidence type="ECO:0000256" key="1">
    <source>
        <dbReference type="ARBA" id="ARBA00022737"/>
    </source>
</evidence>
<dbReference type="PANTHER" id="PTHR47926">
    <property type="entry name" value="PENTATRICOPEPTIDE REPEAT-CONTAINING PROTEIN"/>
    <property type="match status" value="1"/>
</dbReference>
<keyword evidence="1" id="KW-0677">Repeat</keyword>
<gene>
    <name evidence="3" type="ORF">L1049_028247</name>
</gene>
<accession>A0AAP0RJZ0</accession>
<protein>
    <recommendedName>
        <fullName evidence="5">Pentatricopeptide repeat-containing protein</fullName>
    </recommendedName>
</protein>
<dbReference type="Gene3D" id="1.25.40.10">
    <property type="entry name" value="Tetratricopeptide repeat domain"/>
    <property type="match status" value="2"/>
</dbReference>
<evidence type="ECO:0000313" key="3">
    <source>
        <dbReference type="EMBL" id="KAK9278673.1"/>
    </source>
</evidence>
<evidence type="ECO:0000313" key="4">
    <source>
        <dbReference type="Proteomes" id="UP001415857"/>
    </source>
</evidence>
<organism evidence="3 4">
    <name type="scientific">Liquidambar formosana</name>
    <name type="common">Formosan gum</name>
    <dbReference type="NCBI Taxonomy" id="63359"/>
    <lineage>
        <taxon>Eukaryota</taxon>
        <taxon>Viridiplantae</taxon>
        <taxon>Streptophyta</taxon>
        <taxon>Embryophyta</taxon>
        <taxon>Tracheophyta</taxon>
        <taxon>Spermatophyta</taxon>
        <taxon>Magnoliopsida</taxon>
        <taxon>eudicotyledons</taxon>
        <taxon>Gunneridae</taxon>
        <taxon>Pentapetalae</taxon>
        <taxon>Saxifragales</taxon>
        <taxon>Altingiaceae</taxon>
        <taxon>Liquidambar</taxon>
    </lineage>
</organism>
<dbReference type="EMBL" id="JBBPBK010000009">
    <property type="protein sequence ID" value="KAK9278673.1"/>
    <property type="molecule type" value="Genomic_DNA"/>
</dbReference>
<comment type="caution">
    <text evidence="3">The sequence shown here is derived from an EMBL/GenBank/DDBJ whole genome shotgun (WGS) entry which is preliminary data.</text>
</comment>
<dbReference type="InterPro" id="IPR011990">
    <property type="entry name" value="TPR-like_helical_dom_sf"/>
</dbReference>
<dbReference type="AlphaFoldDB" id="A0AAP0RJZ0"/>
<dbReference type="PROSITE" id="PS51375">
    <property type="entry name" value="PPR"/>
    <property type="match status" value="2"/>
</dbReference>
<dbReference type="NCBIfam" id="TIGR00756">
    <property type="entry name" value="PPR"/>
    <property type="match status" value="4"/>
</dbReference>
<name>A0AAP0RJZ0_LIQFO</name>
<proteinExistence type="predicted"/>
<dbReference type="FunFam" id="1.25.40.10:FF:000090">
    <property type="entry name" value="Pentatricopeptide repeat-containing protein, chloroplastic"/>
    <property type="match status" value="1"/>
</dbReference>
<dbReference type="GO" id="GO:0009451">
    <property type="term" value="P:RNA modification"/>
    <property type="evidence" value="ECO:0007669"/>
    <property type="project" value="InterPro"/>
</dbReference>
<dbReference type="Pfam" id="PF01535">
    <property type="entry name" value="PPR"/>
    <property type="match status" value="1"/>
</dbReference>
<dbReference type="GO" id="GO:0003723">
    <property type="term" value="F:RNA binding"/>
    <property type="evidence" value="ECO:0007669"/>
    <property type="project" value="InterPro"/>
</dbReference>
<dbReference type="Pfam" id="PF12854">
    <property type="entry name" value="PPR_1"/>
    <property type="match status" value="1"/>
</dbReference>
<evidence type="ECO:0000256" key="2">
    <source>
        <dbReference type="PROSITE-ProRule" id="PRU00708"/>
    </source>
</evidence>
<dbReference type="InterPro" id="IPR002885">
    <property type="entry name" value="PPR_rpt"/>
</dbReference>
<dbReference type="Pfam" id="PF13041">
    <property type="entry name" value="PPR_2"/>
    <property type="match status" value="1"/>
</dbReference>
<evidence type="ECO:0008006" key="5">
    <source>
        <dbReference type="Google" id="ProtNLM"/>
    </source>
</evidence>